<keyword evidence="1" id="KW-0812">Transmembrane</keyword>
<dbReference type="Pfam" id="PF07611">
    <property type="entry name" value="DUF1574"/>
    <property type="match status" value="1"/>
</dbReference>
<dbReference type="OrthoDB" id="9761723at2"/>
<dbReference type="InterPro" id="IPR036514">
    <property type="entry name" value="SGNH_hydro_sf"/>
</dbReference>
<evidence type="ECO:0000313" key="2">
    <source>
        <dbReference type="EMBL" id="SIR10282.1"/>
    </source>
</evidence>
<name>A0A1N6Y6N0_9BACT</name>
<sequence length="327" mass="37802">MKKLFIRILLVFSAFVIIYLGALTLLLILGHVNKLPNAKYKVGGYGYTLLRLDEAKKVKELDVLILGSSHVYRAFDTRILEKHGFKSFNYGTSAQPPYVTYFLLRDFLKREKPKHIVMDLYWSMLQKTGVEAGVDIISNSEINETAIDIARESDDIMLYNTLLISYIRQLYKPISTDEQKDFKNDQYVQNGFVESFIKQNADDSLKLASLKKITFKPADIQVNSVKKIVKLCKENNIDLTFVVTPVTREKKETVLNYNEYSRFINQLAQENNIRLIDYNQRPDLELNSQTDFYDASHLNQSGVVKFNKVFINDFIKLYNGKLANSDK</sequence>
<evidence type="ECO:0000313" key="3">
    <source>
        <dbReference type="Proteomes" id="UP000185924"/>
    </source>
</evidence>
<gene>
    <name evidence="2" type="ORF">SAMN05421545_2301</name>
</gene>
<dbReference type="STRING" id="1077936.SAMN05421545_2301"/>
<dbReference type="SUPFAM" id="SSF52266">
    <property type="entry name" value="SGNH hydrolase"/>
    <property type="match status" value="1"/>
</dbReference>
<evidence type="ECO:0000256" key="1">
    <source>
        <dbReference type="SAM" id="Phobius"/>
    </source>
</evidence>
<dbReference type="Proteomes" id="UP000185924">
    <property type="component" value="Unassembled WGS sequence"/>
</dbReference>
<keyword evidence="1" id="KW-1133">Transmembrane helix</keyword>
<keyword evidence="3" id="KW-1185">Reference proteome</keyword>
<dbReference type="InterPro" id="IPR011468">
    <property type="entry name" value="DUF1574"/>
</dbReference>
<dbReference type="RefSeq" id="WP_076422209.1">
    <property type="nucleotide sequence ID" value="NZ_FTNM01000003.1"/>
</dbReference>
<dbReference type="GO" id="GO:0016788">
    <property type="term" value="F:hydrolase activity, acting on ester bonds"/>
    <property type="evidence" value="ECO:0007669"/>
    <property type="project" value="UniProtKB-ARBA"/>
</dbReference>
<evidence type="ECO:0008006" key="4">
    <source>
        <dbReference type="Google" id="ProtNLM"/>
    </source>
</evidence>
<proteinExistence type="predicted"/>
<reference evidence="3" key="1">
    <citation type="submission" date="2017-01" db="EMBL/GenBank/DDBJ databases">
        <authorList>
            <person name="Varghese N."/>
            <person name="Submissions S."/>
        </authorList>
    </citation>
    <scope>NUCLEOTIDE SEQUENCE [LARGE SCALE GENOMIC DNA]</scope>
    <source>
        <strain evidence="3">DM9</strain>
    </source>
</reference>
<protein>
    <recommendedName>
        <fullName evidence="4">SGNH/GDSL hydrolase family protein</fullName>
    </recommendedName>
</protein>
<keyword evidence="1" id="KW-0472">Membrane</keyword>
<dbReference type="EMBL" id="FTNM01000003">
    <property type="protein sequence ID" value="SIR10282.1"/>
    <property type="molecule type" value="Genomic_DNA"/>
</dbReference>
<accession>A0A1N6Y6N0</accession>
<feature type="transmembrane region" description="Helical" evidence="1">
    <location>
        <begin position="6"/>
        <end position="29"/>
    </location>
</feature>
<organism evidence="2 3">
    <name type="scientific">Pontibacter lucknowensis</name>
    <dbReference type="NCBI Taxonomy" id="1077936"/>
    <lineage>
        <taxon>Bacteria</taxon>
        <taxon>Pseudomonadati</taxon>
        <taxon>Bacteroidota</taxon>
        <taxon>Cytophagia</taxon>
        <taxon>Cytophagales</taxon>
        <taxon>Hymenobacteraceae</taxon>
        <taxon>Pontibacter</taxon>
    </lineage>
</organism>
<dbReference type="AlphaFoldDB" id="A0A1N6Y6N0"/>
<dbReference type="Gene3D" id="3.40.50.1110">
    <property type="entry name" value="SGNH hydrolase"/>
    <property type="match status" value="1"/>
</dbReference>